<dbReference type="PANTHER" id="PTHR37728">
    <property type="entry name" value="BNAA04G26730D PROTEIN"/>
    <property type="match status" value="1"/>
</dbReference>
<feature type="compositionally biased region" description="Basic residues" evidence="1">
    <location>
        <begin position="105"/>
        <end position="117"/>
    </location>
</feature>
<keyword evidence="3" id="KW-1185">Reference proteome</keyword>
<feature type="region of interest" description="Disordered" evidence="1">
    <location>
        <begin position="103"/>
        <end position="139"/>
    </location>
</feature>
<evidence type="ECO:0000256" key="1">
    <source>
        <dbReference type="SAM" id="MobiDB-lite"/>
    </source>
</evidence>
<name>A0A1R3KNM0_9ROSI</name>
<dbReference type="Proteomes" id="UP000187203">
    <property type="component" value="Unassembled WGS sequence"/>
</dbReference>
<feature type="compositionally biased region" description="Low complexity" evidence="1">
    <location>
        <begin position="118"/>
        <end position="128"/>
    </location>
</feature>
<reference evidence="3" key="1">
    <citation type="submission" date="2013-09" db="EMBL/GenBank/DDBJ databases">
        <title>Corchorus olitorius genome sequencing.</title>
        <authorList>
            <person name="Alam M."/>
            <person name="Haque M.S."/>
            <person name="Islam M.S."/>
            <person name="Emdad E.M."/>
            <person name="Islam M.M."/>
            <person name="Ahmed B."/>
            <person name="Halim A."/>
            <person name="Hossen Q.M.M."/>
            <person name="Hossain M.Z."/>
            <person name="Ahmed R."/>
            <person name="Khan M.M."/>
            <person name="Islam R."/>
            <person name="Rashid M.M."/>
            <person name="Khan S.A."/>
            <person name="Rahman M.S."/>
            <person name="Alam M."/>
            <person name="Yahiya A.S."/>
            <person name="Khan M.S."/>
            <person name="Azam M.S."/>
            <person name="Haque T."/>
            <person name="Lashkar M.Z.H."/>
            <person name="Akhand A.I."/>
            <person name="Morshed G."/>
            <person name="Roy S."/>
            <person name="Uddin K.S."/>
            <person name="Rabeya T."/>
            <person name="Hossain A.S."/>
            <person name="Chowdhury A."/>
            <person name="Snigdha A.R."/>
            <person name="Mortoza M.S."/>
            <person name="Matin S.A."/>
            <person name="Hoque S.M.E."/>
            <person name="Islam M.K."/>
            <person name="Roy D.K."/>
            <person name="Haider R."/>
            <person name="Moosa M.M."/>
            <person name="Elias S.M."/>
            <person name="Hasan A.M."/>
            <person name="Jahan S."/>
            <person name="Shafiuddin M."/>
            <person name="Mahmood N."/>
            <person name="Shommy N.S."/>
        </authorList>
    </citation>
    <scope>NUCLEOTIDE SEQUENCE [LARGE SCALE GENOMIC DNA]</scope>
    <source>
        <strain evidence="3">cv. O-4</strain>
    </source>
</reference>
<protein>
    <submittedName>
        <fullName evidence="2">Uncharacterized protein</fullName>
    </submittedName>
</protein>
<dbReference type="PANTHER" id="PTHR37728:SF1">
    <property type="entry name" value="OS06G0132300 PROTEIN"/>
    <property type="match status" value="1"/>
</dbReference>
<organism evidence="2 3">
    <name type="scientific">Corchorus olitorius</name>
    <dbReference type="NCBI Taxonomy" id="93759"/>
    <lineage>
        <taxon>Eukaryota</taxon>
        <taxon>Viridiplantae</taxon>
        <taxon>Streptophyta</taxon>
        <taxon>Embryophyta</taxon>
        <taxon>Tracheophyta</taxon>
        <taxon>Spermatophyta</taxon>
        <taxon>Magnoliopsida</taxon>
        <taxon>eudicotyledons</taxon>
        <taxon>Gunneridae</taxon>
        <taxon>Pentapetalae</taxon>
        <taxon>rosids</taxon>
        <taxon>malvids</taxon>
        <taxon>Malvales</taxon>
        <taxon>Malvaceae</taxon>
        <taxon>Grewioideae</taxon>
        <taxon>Apeibeae</taxon>
        <taxon>Corchorus</taxon>
    </lineage>
</organism>
<feature type="region of interest" description="Disordered" evidence="1">
    <location>
        <begin position="36"/>
        <end position="65"/>
    </location>
</feature>
<evidence type="ECO:0000313" key="3">
    <source>
        <dbReference type="Proteomes" id="UP000187203"/>
    </source>
</evidence>
<proteinExistence type="predicted"/>
<dbReference type="EMBL" id="AWUE01012653">
    <property type="protein sequence ID" value="OMP08676.1"/>
    <property type="molecule type" value="Genomic_DNA"/>
</dbReference>
<evidence type="ECO:0000313" key="2">
    <source>
        <dbReference type="EMBL" id="OMP08676.1"/>
    </source>
</evidence>
<comment type="caution">
    <text evidence="2">The sequence shown here is derived from an EMBL/GenBank/DDBJ whole genome shotgun (WGS) entry which is preliminary data.</text>
</comment>
<dbReference type="OrthoDB" id="1295485at2759"/>
<sequence>MAQIINEIIKEEVPLKGLKENQKGAKEKRTMWAASLTPVGPYLPPPKPKPKPTKHEPLNRFPTNVTVTVKPRLTVEAAAAASNESNDEGKEISGSAVLWALQRAAAKKKNSKRKKKGLASSSSSSGASRPEKESIDYSNVRPLEIKSEWSLKLDELEHRLQELENTT</sequence>
<gene>
    <name evidence="2" type="ORF">COLO4_06213</name>
</gene>
<dbReference type="AlphaFoldDB" id="A0A1R3KNM0"/>
<accession>A0A1R3KNM0</accession>